<evidence type="ECO:0000313" key="8">
    <source>
        <dbReference type="Proteomes" id="UP000199701"/>
    </source>
</evidence>
<keyword evidence="3 5" id="KW-0288">FMN</keyword>
<dbReference type="EMBL" id="FOJI01000004">
    <property type="protein sequence ID" value="SEW10450.1"/>
    <property type="molecule type" value="Genomic_DNA"/>
</dbReference>
<dbReference type="GO" id="GO:0016491">
    <property type="term" value="F:oxidoreductase activity"/>
    <property type="evidence" value="ECO:0007669"/>
    <property type="project" value="UniProtKB-UniRule"/>
</dbReference>
<gene>
    <name evidence="7" type="ORF">SAMN05421659_104238</name>
</gene>
<dbReference type="RefSeq" id="WP_092452113.1">
    <property type="nucleotide sequence ID" value="NZ_FOJI01000004.1"/>
</dbReference>
<protein>
    <submittedName>
        <fullName evidence="7">FMN reductase [NAD(P)H]</fullName>
    </submittedName>
</protein>
<dbReference type="SUPFAM" id="SSF55469">
    <property type="entry name" value="FMN-dependent nitroreductase-like"/>
    <property type="match status" value="1"/>
</dbReference>
<organism evidence="7 8">
    <name type="scientific">[Clostridium] fimetarium</name>
    <dbReference type="NCBI Taxonomy" id="99656"/>
    <lineage>
        <taxon>Bacteria</taxon>
        <taxon>Bacillati</taxon>
        <taxon>Bacillota</taxon>
        <taxon>Clostridia</taxon>
        <taxon>Lachnospirales</taxon>
        <taxon>Lachnospiraceae</taxon>
    </lineage>
</organism>
<evidence type="ECO:0000256" key="2">
    <source>
        <dbReference type="ARBA" id="ARBA00022630"/>
    </source>
</evidence>
<name>A0A1I0P7X2_9FIRM</name>
<dbReference type="STRING" id="99656.SAMN05421659_104238"/>
<dbReference type="AlphaFoldDB" id="A0A1I0P7X2"/>
<evidence type="ECO:0000256" key="5">
    <source>
        <dbReference type="PIRNR" id="PIRNR005426"/>
    </source>
</evidence>
<feature type="domain" description="Nitroreductase" evidence="6">
    <location>
        <begin position="8"/>
        <end position="164"/>
    </location>
</feature>
<reference evidence="7 8" key="1">
    <citation type="submission" date="2016-10" db="EMBL/GenBank/DDBJ databases">
        <authorList>
            <person name="de Groot N.N."/>
        </authorList>
    </citation>
    <scope>NUCLEOTIDE SEQUENCE [LARGE SCALE GENOMIC DNA]</scope>
    <source>
        <strain evidence="7 8">DSM 9179</strain>
    </source>
</reference>
<keyword evidence="2 5" id="KW-0285">Flavoprotein</keyword>
<comment type="similarity">
    <text evidence="1 5">Belongs to the flavin oxidoreductase frp family.</text>
</comment>
<keyword evidence="8" id="KW-1185">Reference proteome</keyword>
<dbReference type="InterPro" id="IPR016446">
    <property type="entry name" value="Flavin_OxRdtase_Frp"/>
</dbReference>
<evidence type="ECO:0000313" key="7">
    <source>
        <dbReference type="EMBL" id="SEW10450.1"/>
    </source>
</evidence>
<keyword evidence="4 5" id="KW-0560">Oxidoreductase</keyword>
<dbReference type="InterPro" id="IPR029479">
    <property type="entry name" value="Nitroreductase"/>
</dbReference>
<dbReference type="OrthoDB" id="9812105at2"/>
<dbReference type="PANTHER" id="PTHR43425">
    <property type="entry name" value="OXYGEN-INSENSITIVE NADPH NITROREDUCTASE"/>
    <property type="match status" value="1"/>
</dbReference>
<dbReference type="Pfam" id="PF00881">
    <property type="entry name" value="Nitroreductase"/>
    <property type="match status" value="1"/>
</dbReference>
<dbReference type="PANTHER" id="PTHR43425:SF2">
    <property type="entry name" value="OXYGEN-INSENSITIVE NADPH NITROREDUCTASE"/>
    <property type="match status" value="1"/>
</dbReference>
<dbReference type="InterPro" id="IPR000415">
    <property type="entry name" value="Nitroreductase-like"/>
</dbReference>
<evidence type="ECO:0000256" key="1">
    <source>
        <dbReference type="ARBA" id="ARBA00008366"/>
    </source>
</evidence>
<evidence type="ECO:0000256" key="3">
    <source>
        <dbReference type="ARBA" id="ARBA00022643"/>
    </source>
</evidence>
<dbReference type="Proteomes" id="UP000199701">
    <property type="component" value="Unassembled WGS sequence"/>
</dbReference>
<dbReference type="Gene3D" id="3.40.109.10">
    <property type="entry name" value="NADH Oxidase"/>
    <property type="match status" value="1"/>
</dbReference>
<dbReference type="CDD" id="cd02146">
    <property type="entry name" value="NfsA-like"/>
    <property type="match status" value="1"/>
</dbReference>
<accession>A0A1I0P7X2</accession>
<dbReference type="PIRSF" id="PIRSF005426">
    <property type="entry name" value="Frp"/>
    <property type="match status" value="1"/>
</dbReference>
<sequence length="246" mass="27773">MNETIKSIQNHRSIRKFTDKQLEESVIDQIIKSAQSMPNSINGQQTSIIVVRDKERKAKLAELAGGQPWIDAAPVFLVFVMDFYKTNLAAQKNHLNQLIHESVEGTIVGTFDGGLAMGGALIAAESMGLGVVPIGGIRQNPAEVIELLKLPEYTYPLAGLAIGYPKDHSQKKPRLPFETFKHEETYNKEGLMEAIDEYDHTMEQYHNEIGREQGVNWSGYTANIYQHVYYPKVYPTMKDQNFQNDK</sequence>
<evidence type="ECO:0000259" key="6">
    <source>
        <dbReference type="Pfam" id="PF00881"/>
    </source>
</evidence>
<evidence type="ECO:0000256" key="4">
    <source>
        <dbReference type="ARBA" id="ARBA00023002"/>
    </source>
</evidence>
<keyword evidence="5" id="KW-0521">NADP</keyword>
<proteinExistence type="inferred from homology"/>